<dbReference type="InterPro" id="IPR032710">
    <property type="entry name" value="NTF2-like_dom_sf"/>
</dbReference>
<name>A0ABV8UD76_9PROT</name>
<dbReference type="Proteomes" id="UP001595776">
    <property type="component" value="Unassembled WGS sequence"/>
</dbReference>
<evidence type="ECO:0000259" key="2">
    <source>
        <dbReference type="Pfam" id="PF14534"/>
    </source>
</evidence>
<evidence type="ECO:0000313" key="3">
    <source>
        <dbReference type="EMBL" id="MFC4349179.1"/>
    </source>
</evidence>
<dbReference type="Gene3D" id="3.10.450.50">
    <property type="match status" value="1"/>
</dbReference>
<feature type="chain" id="PRO_5045966849" evidence="1">
    <location>
        <begin position="25"/>
        <end position="176"/>
    </location>
</feature>
<dbReference type="PROSITE" id="PS51257">
    <property type="entry name" value="PROKAR_LIPOPROTEIN"/>
    <property type="match status" value="1"/>
</dbReference>
<evidence type="ECO:0000313" key="4">
    <source>
        <dbReference type="Proteomes" id="UP001595776"/>
    </source>
</evidence>
<dbReference type="SUPFAM" id="SSF54427">
    <property type="entry name" value="NTF2-like"/>
    <property type="match status" value="1"/>
</dbReference>
<evidence type="ECO:0000256" key="1">
    <source>
        <dbReference type="SAM" id="SignalP"/>
    </source>
</evidence>
<feature type="signal peptide" evidence="1">
    <location>
        <begin position="1"/>
        <end position="24"/>
    </location>
</feature>
<dbReference type="Pfam" id="PF14534">
    <property type="entry name" value="DUF4440"/>
    <property type="match status" value="1"/>
</dbReference>
<reference evidence="4" key="1">
    <citation type="journal article" date="2019" name="Int. J. Syst. Evol. Microbiol.">
        <title>The Global Catalogue of Microorganisms (GCM) 10K type strain sequencing project: providing services to taxonomists for standard genome sequencing and annotation.</title>
        <authorList>
            <consortium name="The Broad Institute Genomics Platform"/>
            <consortium name="The Broad Institute Genome Sequencing Center for Infectious Disease"/>
            <person name="Wu L."/>
            <person name="Ma J."/>
        </authorList>
    </citation>
    <scope>NUCLEOTIDE SEQUENCE [LARGE SCALE GENOMIC DNA]</scope>
    <source>
        <strain evidence="4">CGMCC 1.15304</strain>
    </source>
</reference>
<keyword evidence="4" id="KW-1185">Reference proteome</keyword>
<accession>A0ABV8UD76</accession>
<feature type="domain" description="DUF4440" evidence="2">
    <location>
        <begin position="63"/>
        <end position="159"/>
    </location>
</feature>
<proteinExistence type="predicted"/>
<gene>
    <name evidence="3" type="ORF">ACFO5Q_15095</name>
</gene>
<comment type="caution">
    <text evidence="3">The sequence shown here is derived from an EMBL/GenBank/DDBJ whole genome shotgun (WGS) entry which is preliminary data.</text>
</comment>
<protein>
    <submittedName>
        <fullName evidence="3">YybH family protein</fullName>
    </submittedName>
</protein>
<dbReference type="InterPro" id="IPR027843">
    <property type="entry name" value="DUF4440"/>
</dbReference>
<keyword evidence="1" id="KW-0732">Signal</keyword>
<dbReference type="RefSeq" id="WP_068144133.1">
    <property type="nucleotide sequence ID" value="NZ_JBHSCR010000015.1"/>
</dbReference>
<dbReference type="EMBL" id="JBHSCR010000015">
    <property type="protein sequence ID" value="MFC4349179.1"/>
    <property type="molecule type" value="Genomic_DNA"/>
</dbReference>
<organism evidence="3 4">
    <name type="scientific">Kordiimonas lipolytica</name>
    <dbReference type="NCBI Taxonomy" id="1662421"/>
    <lineage>
        <taxon>Bacteria</taxon>
        <taxon>Pseudomonadati</taxon>
        <taxon>Pseudomonadota</taxon>
        <taxon>Alphaproteobacteria</taxon>
        <taxon>Kordiimonadales</taxon>
        <taxon>Kordiimonadaceae</taxon>
        <taxon>Kordiimonas</taxon>
    </lineage>
</organism>
<sequence>MINKFLRKFVVFSAFLIVSGCSQADNNSDDHAASVEAEIDEVAIIKTIEGRFDTAFHTVWSKDHDAETFVHEYLTPDAVITASDSPTTWSGYDELVPLMVDLIASYPGITAESVFTRVASETVVYQFAQFTFHPADSNADTIPAKSLYVWVHRDGKWKITADHFSYTLMDVPSIAK</sequence>